<dbReference type="EMBL" id="NXLW01000018">
    <property type="protein sequence ID" value="RDU70616.1"/>
    <property type="molecule type" value="Genomic_DNA"/>
</dbReference>
<evidence type="ECO:0000313" key="6">
    <source>
        <dbReference type="Proteomes" id="UP000256424"/>
    </source>
</evidence>
<dbReference type="CDD" id="cd03360">
    <property type="entry name" value="LbH_AT_putative"/>
    <property type="match status" value="1"/>
</dbReference>
<dbReference type="RefSeq" id="WP_104763408.1">
    <property type="nucleotide sequence ID" value="NZ_FZPM01000021.1"/>
</dbReference>
<protein>
    <submittedName>
        <fullName evidence="5">Acetyltransferase</fullName>
    </submittedName>
</protein>
<dbReference type="PANTHER" id="PTHR43300:SF7">
    <property type="entry name" value="UDP-N-ACETYLBACILLOSAMINE N-ACETYLTRANSFERASE"/>
    <property type="match status" value="1"/>
</dbReference>
<feature type="binding site" evidence="3">
    <location>
        <position position="74"/>
    </location>
    <ligand>
        <name>substrate</name>
    </ligand>
</feature>
<evidence type="ECO:0000259" key="4">
    <source>
        <dbReference type="Pfam" id="PF17836"/>
    </source>
</evidence>
<reference evidence="5 6" key="1">
    <citation type="submission" date="2018-04" db="EMBL/GenBank/DDBJ databases">
        <title>Novel Campyloabacter and Helicobacter Species and Strains.</title>
        <authorList>
            <person name="Mannion A.J."/>
            <person name="Shen Z."/>
            <person name="Fox J.G."/>
        </authorList>
    </citation>
    <scope>NUCLEOTIDE SEQUENCE [LARGE SCALE GENOMIC DNA]</scope>
    <source>
        <strain evidence="5 6">MIT 97-5075</strain>
    </source>
</reference>
<dbReference type="InterPro" id="IPR041561">
    <property type="entry name" value="PglD_N"/>
</dbReference>
<dbReference type="Proteomes" id="UP000256424">
    <property type="component" value="Unassembled WGS sequence"/>
</dbReference>
<evidence type="ECO:0000313" key="5">
    <source>
        <dbReference type="EMBL" id="RDU70616.1"/>
    </source>
</evidence>
<evidence type="ECO:0000256" key="2">
    <source>
        <dbReference type="PIRSR" id="PIRSR620019-1"/>
    </source>
</evidence>
<comment type="similarity">
    <text evidence="1">Belongs to the transferase hexapeptide repeat family.</text>
</comment>
<dbReference type="OrthoDB" id="9801456at2"/>
<dbReference type="GO" id="GO:0016740">
    <property type="term" value="F:transferase activity"/>
    <property type="evidence" value="ECO:0007669"/>
    <property type="project" value="UniProtKB-KW"/>
</dbReference>
<name>A0A3D8J073_9HELI</name>
<dbReference type="InterPro" id="IPR011004">
    <property type="entry name" value="Trimer_LpxA-like_sf"/>
</dbReference>
<feature type="site" description="Increases basicity of active site His" evidence="2">
    <location>
        <position position="145"/>
    </location>
</feature>
<keyword evidence="5" id="KW-0808">Transferase</keyword>
<dbReference type="InterPro" id="IPR020019">
    <property type="entry name" value="AcTrfase_PglD-like"/>
</dbReference>
<sequence>MKEKLVIIGGGGHARACLDIIAMHKHFEIIGIIDSYLVNSNIQTSCGYDVLGDESLLHSLNTPKKQYSAFVAIGQIRSPQPRMHLYHKLKSLGFKLPSFVSPLAYVASSSSIGEGSIIMHGALINANVQIGKMAIVNSKALIEHDCIVGDFCHLSTASVINGACTIGNQVFLGSNMTLKHKTHIADNSLLYCNPLEQRLRDYAHTDSTRVNNGGGGQLAQNSLERLIIALFIKILLYHLRHSILFILRSLR</sequence>
<feature type="domain" description="PglD N-terminal" evidence="4">
    <location>
        <begin position="4"/>
        <end position="88"/>
    </location>
</feature>
<dbReference type="InterPro" id="IPR050179">
    <property type="entry name" value="Trans_hexapeptide_repeat"/>
</dbReference>
<accession>A0A3D8J073</accession>
<organism evidence="5 6">
    <name type="scientific">Helicobacter aurati</name>
    <dbReference type="NCBI Taxonomy" id="137778"/>
    <lineage>
        <taxon>Bacteria</taxon>
        <taxon>Pseudomonadati</taxon>
        <taxon>Campylobacterota</taxon>
        <taxon>Epsilonproteobacteria</taxon>
        <taxon>Campylobacterales</taxon>
        <taxon>Helicobacteraceae</taxon>
        <taxon>Helicobacter</taxon>
    </lineage>
</organism>
<feature type="binding site" evidence="3">
    <location>
        <position position="153"/>
    </location>
    <ligand>
        <name>acetyl-CoA</name>
        <dbReference type="ChEBI" id="CHEBI:57288"/>
    </ligand>
</feature>
<proteinExistence type="inferred from homology"/>
<dbReference type="PANTHER" id="PTHR43300">
    <property type="entry name" value="ACETYLTRANSFERASE"/>
    <property type="match status" value="1"/>
</dbReference>
<dbReference type="Gene3D" id="2.160.10.10">
    <property type="entry name" value="Hexapeptide repeat proteins"/>
    <property type="match status" value="1"/>
</dbReference>
<dbReference type="Pfam" id="PF17836">
    <property type="entry name" value="PglD_N"/>
    <property type="match status" value="1"/>
</dbReference>
<gene>
    <name evidence="5" type="ORF">CQA66_07840</name>
</gene>
<feature type="active site" description="Proton acceptor" evidence="2">
    <location>
        <position position="144"/>
    </location>
</feature>
<dbReference type="AlphaFoldDB" id="A0A3D8J073"/>
<dbReference type="Gene3D" id="3.40.50.20">
    <property type="match status" value="1"/>
</dbReference>
<evidence type="ECO:0000256" key="1">
    <source>
        <dbReference type="ARBA" id="ARBA00007274"/>
    </source>
</evidence>
<dbReference type="NCBIfam" id="TIGR03570">
    <property type="entry name" value="NeuD_NnaD"/>
    <property type="match status" value="1"/>
</dbReference>
<keyword evidence="6" id="KW-1185">Reference proteome</keyword>
<comment type="caution">
    <text evidence="5">The sequence shown here is derived from an EMBL/GenBank/DDBJ whole genome shotgun (WGS) entry which is preliminary data.</text>
</comment>
<dbReference type="SUPFAM" id="SSF51161">
    <property type="entry name" value="Trimeric LpxA-like enzymes"/>
    <property type="match status" value="1"/>
</dbReference>
<evidence type="ECO:0000256" key="3">
    <source>
        <dbReference type="PIRSR" id="PIRSR620019-2"/>
    </source>
</evidence>